<dbReference type="Proteomes" id="UP001159042">
    <property type="component" value="Unassembled WGS sequence"/>
</dbReference>
<organism evidence="1 2">
    <name type="scientific">Exocentrus adspersus</name>
    <dbReference type="NCBI Taxonomy" id="1586481"/>
    <lineage>
        <taxon>Eukaryota</taxon>
        <taxon>Metazoa</taxon>
        <taxon>Ecdysozoa</taxon>
        <taxon>Arthropoda</taxon>
        <taxon>Hexapoda</taxon>
        <taxon>Insecta</taxon>
        <taxon>Pterygota</taxon>
        <taxon>Neoptera</taxon>
        <taxon>Endopterygota</taxon>
        <taxon>Coleoptera</taxon>
        <taxon>Polyphaga</taxon>
        <taxon>Cucujiformia</taxon>
        <taxon>Chrysomeloidea</taxon>
        <taxon>Cerambycidae</taxon>
        <taxon>Lamiinae</taxon>
        <taxon>Acanthocinini</taxon>
        <taxon>Exocentrus</taxon>
    </lineage>
</organism>
<keyword evidence="2" id="KW-1185">Reference proteome</keyword>
<sequence>MYWRGALCRRLPTEVAEEVTADAANTVNPLQAADILMCFDTFTIHRSTKSLEAQHRRLVMEIWQECAPGQLSSTSGTNSISERKSSDEFTFVTSLAFNIYYMEAFEMRTRDSASLKLKCGFRYVDDDRIYYLVQWKWHGIRISEQFKEISSLPWSWRNMVLLLNVFVSRTPDGTAVHRVYRKLTHNDSFLNFDCHCHHYLSSERLVLAIKSTRIHPAGI</sequence>
<evidence type="ECO:0000313" key="2">
    <source>
        <dbReference type="Proteomes" id="UP001159042"/>
    </source>
</evidence>
<reference evidence="1 2" key="1">
    <citation type="journal article" date="2023" name="Insect Mol. Biol.">
        <title>Genome sequencing provides insights into the evolution of gene families encoding plant cell wall-degrading enzymes in longhorned beetles.</title>
        <authorList>
            <person name="Shin N.R."/>
            <person name="Okamura Y."/>
            <person name="Kirsch R."/>
            <person name="Pauchet Y."/>
        </authorList>
    </citation>
    <scope>NUCLEOTIDE SEQUENCE [LARGE SCALE GENOMIC DNA]</scope>
    <source>
        <strain evidence="1">EAD_L_NR</strain>
    </source>
</reference>
<protein>
    <submittedName>
        <fullName evidence="1">Uncharacterized protein</fullName>
    </submittedName>
</protein>
<gene>
    <name evidence="1" type="ORF">NQ315_015543</name>
</gene>
<dbReference type="EMBL" id="JANEYG010000223">
    <property type="protein sequence ID" value="KAJ8911029.1"/>
    <property type="molecule type" value="Genomic_DNA"/>
</dbReference>
<accession>A0AAV8VA86</accession>
<dbReference type="AlphaFoldDB" id="A0AAV8VA86"/>
<proteinExistence type="predicted"/>
<evidence type="ECO:0000313" key="1">
    <source>
        <dbReference type="EMBL" id="KAJ8911029.1"/>
    </source>
</evidence>
<name>A0AAV8VA86_9CUCU</name>
<comment type="caution">
    <text evidence="1">The sequence shown here is derived from an EMBL/GenBank/DDBJ whole genome shotgun (WGS) entry which is preliminary data.</text>
</comment>